<keyword evidence="10" id="KW-0812">Transmembrane</keyword>
<dbReference type="STRING" id="2004952.A0A2C5XXH1"/>
<feature type="transmembrane region" description="Helical" evidence="10">
    <location>
        <begin position="887"/>
        <end position="907"/>
    </location>
</feature>
<keyword evidence="10" id="KW-0472">Membrane</keyword>
<evidence type="ECO:0000256" key="7">
    <source>
        <dbReference type="ARBA" id="ARBA00047899"/>
    </source>
</evidence>
<evidence type="ECO:0000313" key="13">
    <source>
        <dbReference type="Proteomes" id="UP000226431"/>
    </source>
</evidence>
<feature type="compositionally biased region" description="Basic and acidic residues" evidence="9">
    <location>
        <begin position="770"/>
        <end position="786"/>
    </location>
</feature>
<feature type="region of interest" description="Disordered" evidence="9">
    <location>
        <begin position="806"/>
        <end position="847"/>
    </location>
</feature>
<dbReference type="InterPro" id="IPR011009">
    <property type="entry name" value="Kinase-like_dom_sf"/>
</dbReference>
<evidence type="ECO:0000256" key="9">
    <source>
        <dbReference type="SAM" id="MobiDB-lite"/>
    </source>
</evidence>
<dbReference type="SMART" id="SM01331">
    <property type="entry name" value="DUF3635"/>
    <property type="match status" value="1"/>
</dbReference>
<feature type="domain" description="Serine/threonine-protein kinase haspin C-terminal" evidence="11">
    <location>
        <begin position="335"/>
        <end position="442"/>
    </location>
</feature>
<organism evidence="12 13">
    <name type="scientific">Ophiocordyceps camponoti-rufipedis</name>
    <dbReference type="NCBI Taxonomy" id="2004952"/>
    <lineage>
        <taxon>Eukaryota</taxon>
        <taxon>Fungi</taxon>
        <taxon>Dikarya</taxon>
        <taxon>Ascomycota</taxon>
        <taxon>Pezizomycotina</taxon>
        <taxon>Sordariomycetes</taxon>
        <taxon>Hypocreomycetidae</taxon>
        <taxon>Hypocreales</taxon>
        <taxon>Ophiocordycipitaceae</taxon>
        <taxon>Ophiocordyceps</taxon>
    </lineage>
</organism>
<dbReference type="GO" id="GO:0000278">
    <property type="term" value="P:mitotic cell cycle"/>
    <property type="evidence" value="ECO:0007669"/>
    <property type="project" value="TreeGrafter"/>
</dbReference>
<evidence type="ECO:0000313" key="12">
    <source>
        <dbReference type="EMBL" id="PHH70568.1"/>
    </source>
</evidence>
<dbReference type="OrthoDB" id="21018at2759"/>
<evidence type="ECO:0000256" key="5">
    <source>
        <dbReference type="ARBA" id="ARBA00022777"/>
    </source>
</evidence>
<evidence type="ECO:0000256" key="8">
    <source>
        <dbReference type="ARBA" id="ARBA00048679"/>
    </source>
</evidence>
<keyword evidence="5" id="KW-0418">Kinase</keyword>
<keyword evidence="3" id="KW-0808">Transferase</keyword>
<evidence type="ECO:0000256" key="10">
    <source>
        <dbReference type="SAM" id="Phobius"/>
    </source>
</evidence>
<dbReference type="GO" id="GO:0005634">
    <property type="term" value="C:nucleus"/>
    <property type="evidence" value="ECO:0007669"/>
    <property type="project" value="TreeGrafter"/>
</dbReference>
<keyword evidence="2" id="KW-0723">Serine/threonine-protein kinase</keyword>
<dbReference type="Gene3D" id="1.10.510.10">
    <property type="entry name" value="Transferase(Phosphotransferase) domain 1"/>
    <property type="match status" value="1"/>
</dbReference>
<reference evidence="12 13" key="1">
    <citation type="submission" date="2017-06" db="EMBL/GenBank/DDBJ databases">
        <title>Ant-infecting Ophiocordyceps genomes reveal a high diversity of potential behavioral manipulation genes and a possible major role for enterotoxins.</title>
        <authorList>
            <person name="De Bekker C."/>
            <person name="Evans H.C."/>
            <person name="Brachmann A."/>
            <person name="Hughes D.P."/>
        </authorList>
    </citation>
    <scope>NUCLEOTIDE SEQUENCE [LARGE SCALE GENOMIC DNA]</scope>
    <source>
        <strain evidence="12 13">Map16</strain>
    </source>
</reference>
<dbReference type="EC" id="2.7.11.1" evidence="1"/>
<name>A0A2C5XXH1_9HYPO</name>
<keyword evidence="10" id="KW-1133">Transmembrane helix</keyword>
<dbReference type="GO" id="GO:0005524">
    <property type="term" value="F:ATP binding"/>
    <property type="evidence" value="ECO:0007669"/>
    <property type="project" value="UniProtKB-KW"/>
</dbReference>
<comment type="catalytic activity">
    <reaction evidence="7">
        <text>L-threonyl-[protein] + ATP = O-phospho-L-threonyl-[protein] + ADP + H(+)</text>
        <dbReference type="Rhea" id="RHEA:46608"/>
        <dbReference type="Rhea" id="RHEA-COMP:11060"/>
        <dbReference type="Rhea" id="RHEA-COMP:11605"/>
        <dbReference type="ChEBI" id="CHEBI:15378"/>
        <dbReference type="ChEBI" id="CHEBI:30013"/>
        <dbReference type="ChEBI" id="CHEBI:30616"/>
        <dbReference type="ChEBI" id="CHEBI:61977"/>
        <dbReference type="ChEBI" id="CHEBI:456216"/>
        <dbReference type="EC" id="2.7.11.1"/>
    </reaction>
</comment>
<evidence type="ECO:0000256" key="6">
    <source>
        <dbReference type="ARBA" id="ARBA00022840"/>
    </source>
</evidence>
<dbReference type="AlphaFoldDB" id="A0A2C5XXH1"/>
<gene>
    <name evidence="12" type="ORF">CDD80_5928</name>
</gene>
<sequence length="935" mass="104586">MPAATTARKYGKSSKRSKAERLFAELPQSPVRVDPLSCLAGKLDALHIQSDAGKRRVERQPPSPRRKQPPPPPPPSSSPRNESTSPLQGSLRVLTWEDVCPAGDDIVKIAEASYAEVYRVSNARGTSIIKAIRLDSPIKRQTKAQVRAGLVDEEPHAEADVDGELQVSEWLADVPGFVVYKEKYLVRGKATGRLLETHRAFQQRMKRQDPGRAQFYPSPSRYLEDTSFLVVELGDAGTALEDWHVEDESQLWDIFLLEAVALARAENLAKFEHRDLHEGNICVRRVSSPRKRDGDDGFFGYSGLEMTILDYGLSRAQDPADDEAKPVAFDLERDLGLFSSTHASQCVVYRRMRSYLLRRDRKCIPADGHKTPYAKGVDGPLSWDVYAPYTNVLWLAYLYRYLADSFGGNKRDLARFKRETKEMWRHLDPDAADEVLCFGSAADVVGFAVEAGWIRQDQLIGTGASLPDKEDSIILAHPQAHPQAHRPAMAVSGHDATLDDSFPRDLLSSSLSSSLSAYSVGSSAASSTAARRSSQMSKTYRQASTLFLTRRLPEALTTLTPLIVSPEKDEPAPVARASRTTRIKVWSLYLTILHAVVEMEPDDGKEAFGNQQWRALCLKVRDGLIWEEVVRDGYHGVEGDVDSDVVINLATLLLAHARDQTLNQRRLETYLATSNTPNLDLTVRPDKSPVPRSHAGPRHRSPAPGTTGAETPRDLNARVKILELYTLHVLLRNNEWDYAREFISVSSVLDDERREAFLQALESLQEEQQEQERQERAERHRQEEQLRRQIDDARRLRAENEEWERKRLEDEARRTRRPSTEVDYGVEASPTPGRRHQRISSRMAASSSVGGKAVAPRTFTARASMILSRLRAVLDGLAASLNGNPALLARLLAFIVGLLILVGHGGIRRQIQRVLAASWTKFKTTAGMGTKISYI</sequence>
<keyword evidence="13" id="KW-1185">Reference proteome</keyword>
<evidence type="ECO:0000256" key="2">
    <source>
        <dbReference type="ARBA" id="ARBA00022527"/>
    </source>
</evidence>
<dbReference type="PANTHER" id="PTHR24419:SF18">
    <property type="entry name" value="SERINE_THREONINE-PROTEIN KINASE HASPIN"/>
    <property type="match status" value="1"/>
</dbReference>
<keyword evidence="4" id="KW-0547">Nucleotide-binding</keyword>
<feature type="region of interest" description="Disordered" evidence="9">
    <location>
        <begin position="47"/>
        <end position="88"/>
    </location>
</feature>
<evidence type="ECO:0000256" key="1">
    <source>
        <dbReference type="ARBA" id="ARBA00012513"/>
    </source>
</evidence>
<protein>
    <recommendedName>
        <fullName evidence="1">non-specific serine/threonine protein kinase</fullName>
        <ecNumber evidence="1">2.7.11.1</ecNumber>
    </recommendedName>
</protein>
<evidence type="ECO:0000256" key="4">
    <source>
        <dbReference type="ARBA" id="ARBA00022741"/>
    </source>
</evidence>
<dbReference type="GO" id="GO:0035556">
    <property type="term" value="P:intracellular signal transduction"/>
    <property type="evidence" value="ECO:0007669"/>
    <property type="project" value="TreeGrafter"/>
</dbReference>
<dbReference type="Gene3D" id="3.30.200.20">
    <property type="entry name" value="Phosphorylase Kinase, domain 1"/>
    <property type="match status" value="1"/>
</dbReference>
<dbReference type="EMBL" id="NJES01000611">
    <property type="protein sequence ID" value="PHH70568.1"/>
    <property type="molecule type" value="Genomic_DNA"/>
</dbReference>
<dbReference type="Pfam" id="PF12330">
    <property type="entry name" value="Haspin_kinase"/>
    <property type="match status" value="1"/>
</dbReference>
<accession>A0A2C5XXH1</accession>
<keyword evidence="6" id="KW-0067">ATP-binding</keyword>
<dbReference type="PANTHER" id="PTHR24419">
    <property type="entry name" value="INTERLEUKIN-1 RECEPTOR-ASSOCIATED KINASE"/>
    <property type="match status" value="1"/>
</dbReference>
<comment type="caution">
    <text evidence="12">The sequence shown here is derived from an EMBL/GenBank/DDBJ whole genome shotgun (WGS) entry which is preliminary data.</text>
</comment>
<feature type="region of interest" description="Disordered" evidence="9">
    <location>
        <begin position="765"/>
        <end position="786"/>
    </location>
</feature>
<dbReference type="InterPro" id="IPR024604">
    <property type="entry name" value="GSG2_C"/>
</dbReference>
<dbReference type="Proteomes" id="UP000226431">
    <property type="component" value="Unassembled WGS sequence"/>
</dbReference>
<comment type="catalytic activity">
    <reaction evidence="8">
        <text>L-seryl-[protein] + ATP = O-phospho-L-seryl-[protein] + ADP + H(+)</text>
        <dbReference type="Rhea" id="RHEA:17989"/>
        <dbReference type="Rhea" id="RHEA-COMP:9863"/>
        <dbReference type="Rhea" id="RHEA-COMP:11604"/>
        <dbReference type="ChEBI" id="CHEBI:15378"/>
        <dbReference type="ChEBI" id="CHEBI:29999"/>
        <dbReference type="ChEBI" id="CHEBI:30616"/>
        <dbReference type="ChEBI" id="CHEBI:83421"/>
        <dbReference type="ChEBI" id="CHEBI:456216"/>
        <dbReference type="EC" id="2.7.11.1"/>
    </reaction>
</comment>
<evidence type="ECO:0000259" key="11">
    <source>
        <dbReference type="SMART" id="SM01331"/>
    </source>
</evidence>
<dbReference type="SUPFAM" id="SSF56112">
    <property type="entry name" value="Protein kinase-like (PK-like)"/>
    <property type="match status" value="1"/>
</dbReference>
<evidence type="ECO:0000256" key="3">
    <source>
        <dbReference type="ARBA" id="ARBA00022679"/>
    </source>
</evidence>
<proteinExistence type="predicted"/>
<feature type="region of interest" description="Disordered" evidence="9">
    <location>
        <begin position="678"/>
        <end position="712"/>
    </location>
</feature>
<dbReference type="GO" id="GO:0072354">
    <property type="term" value="F:histone H3T3 kinase activity"/>
    <property type="evidence" value="ECO:0007669"/>
    <property type="project" value="TreeGrafter"/>
</dbReference>
<dbReference type="GO" id="GO:0005737">
    <property type="term" value="C:cytoplasm"/>
    <property type="evidence" value="ECO:0007669"/>
    <property type="project" value="TreeGrafter"/>
</dbReference>